<evidence type="ECO:0000259" key="8">
    <source>
        <dbReference type="Pfam" id="PF03458"/>
    </source>
</evidence>
<feature type="transmembrane region" description="Helical" evidence="7">
    <location>
        <begin position="138"/>
        <end position="159"/>
    </location>
</feature>
<feature type="transmembrane region" description="Helical" evidence="7">
    <location>
        <begin position="23"/>
        <end position="45"/>
    </location>
</feature>
<evidence type="ECO:0000256" key="6">
    <source>
        <dbReference type="ARBA" id="ARBA00023136"/>
    </source>
</evidence>
<comment type="similarity">
    <text evidence="2">Belongs to the UPF0126 family.</text>
</comment>
<gene>
    <name evidence="9" type="ORF">P799_03990</name>
</gene>
<name>W7RT66_LYSSH</name>
<comment type="subcellular location">
    <subcellularLocation>
        <location evidence="1">Cell membrane</location>
        <topology evidence="1">Multi-pass membrane protein</topology>
    </subcellularLocation>
</comment>
<evidence type="ECO:0000313" key="10">
    <source>
        <dbReference type="Proteomes" id="UP000023555"/>
    </source>
</evidence>
<dbReference type="InterPro" id="IPR005115">
    <property type="entry name" value="Gly_transporter"/>
</dbReference>
<dbReference type="AlphaFoldDB" id="W7RT66"/>
<feature type="transmembrane region" description="Helical" evidence="7">
    <location>
        <begin position="114"/>
        <end position="132"/>
    </location>
</feature>
<feature type="transmembrane region" description="Helical" evidence="7">
    <location>
        <begin position="171"/>
        <end position="188"/>
    </location>
</feature>
<keyword evidence="4 7" id="KW-0812">Transmembrane</keyword>
<keyword evidence="3" id="KW-1003">Cell membrane</keyword>
<feature type="transmembrane region" description="Helical" evidence="7">
    <location>
        <begin position="194"/>
        <end position="211"/>
    </location>
</feature>
<evidence type="ECO:0000256" key="1">
    <source>
        <dbReference type="ARBA" id="ARBA00004651"/>
    </source>
</evidence>
<protein>
    <submittedName>
        <fullName evidence="9">Membrane protein</fullName>
    </submittedName>
</protein>
<keyword evidence="5 7" id="KW-1133">Transmembrane helix</keyword>
<evidence type="ECO:0000256" key="4">
    <source>
        <dbReference type="ARBA" id="ARBA00022692"/>
    </source>
</evidence>
<dbReference type="PANTHER" id="PTHR30506">
    <property type="entry name" value="INNER MEMBRANE PROTEIN"/>
    <property type="match status" value="1"/>
</dbReference>
<dbReference type="Pfam" id="PF03458">
    <property type="entry name" value="Gly_transporter"/>
    <property type="match status" value="2"/>
</dbReference>
<evidence type="ECO:0000256" key="7">
    <source>
        <dbReference type="SAM" id="Phobius"/>
    </source>
</evidence>
<feature type="domain" description="Glycine transporter" evidence="8">
    <location>
        <begin position="114"/>
        <end position="184"/>
    </location>
</feature>
<sequence length="223" mass="24635">MLLTGSFNFRNEVHLLIEGVKGMAWEVFSMIGTIAFAISGAIIAMEEEYDLFGVYILGIVTAFGGGAIRNLLIGLPVTTLWGQDMMFQIALAAITIFFIFPHHLIQHWHRWGNFTDAIGLSAFAIQGALYAVKLDMPISAVIVAAVLTGSGGGIVRDLLARRKPLVLRDEVYGVWAALAGLVIGFEVFTGDIFLYILFAVITALRILSYMMKWRLPLRRLNRA</sequence>
<comment type="caution">
    <text evidence="9">The sequence shown here is derived from an EMBL/GenBank/DDBJ whole genome shotgun (WGS) entry which is preliminary data.</text>
</comment>
<dbReference type="GO" id="GO:0005886">
    <property type="term" value="C:plasma membrane"/>
    <property type="evidence" value="ECO:0007669"/>
    <property type="project" value="UniProtKB-SubCell"/>
</dbReference>
<keyword evidence="6 7" id="KW-0472">Membrane</keyword>
<feature type="transmembrane region" description="Helical" evidence="7">
    <location>
        <begin position="85"/>
        <end position="102"/>
    </location>
</feature>
<organism evidence="9 10">
    <name type="scientific">Lysinibacillus sphaericus CBAM5</name>
    <dbReference type="NCBI Taxonomy" id="1400869"/>
    <lineage>
        <taxon>Bacteria</taxon>
        <taxon>Bacillati</taxon>
        <taxon>Bacillota</taxon>
        <taxon>Bacilli</taxon>
        <taxon>Bacillales</taxon>
        <taxon>Bacillaceae</taxon>
        <taxon>Lysinibacillus</taxon>
    </lineage>
</organism>
<evidence type="ECO:0000256" key="2">
    <source>
        <dbReference type="ARBA" id="ARBA00008193"/>
    </source>
</evidence>
<dbReference type="EMBL" id="AYKQ01000007">
    <property type="protein sequence ID" value="EWH34727.1"/>
    <property type="molecule type" value="Genomic_DNA"/>
</dbReference>
<dbReference type="PANTHER" id="PTHR30506:SF3">
    <property type="entry name" value="UPF0126 INNER MEMBRANE PROTEIN YADS-RELATED"/>
    <property type="match status" value="1"/>
</dbReference>
<reference evidence="9 10" key="1">
    <citation type="journal article" date="2015" name="Stand. Genomic Sci.">
        <title>Genome sequence and description of the mosquitocidal and heavy metal tolerant strain Lysinibacillus sphaericus CBAM5.</title>
        <authorList>
            <person name="Pena-Montenegro T.D."/>
            <person name="Lozano L."/>
            <person name="Dussan J."/>
        </authorList>
    </citation>
    <scope>NUCLEOTIDE SEQUENCE [LARGE SCALE GENOMIC DNA]</scope>
    <source>
        <strain evidence="9">CBAM5</strain>
    </source>
</reference>
<dbReference type="Proteomes" id="UP000023555">
    <property type="component" value="Unassembled WGS sequence"/>
</dbReference>
<evidence type="ECO:0000313" key="9">
    <source>
        <dbReference type="EMBL" id="EWH34727.1"/>
    </source>
</evidence>
<evidence type="ECO:0000256" key="5">
    <source>
        <dbReference type="ARBA" id="ARBA00022989"/>
    </source>
</evidence>
<feature type="transmembrane region" description="Helical" evidence="7">
    <location>
        <begin position="52"/>
        <end position="73"/>
    </location>
</feature>
<accession>W7RT66</accession>
<feature type="domain" description="Glycine transporter" evidence="8">
    <location>
        <begin position="27"/>
        <end position="100"/>
    </location>
</feature>
<dbReference type="HOGENOM" id="CLU_064906_2_1_9"/>
<proteinExistence type="inferred from homology"/>
<evidence type="ECO:0000256" key="3">
    <source>
        <dbReference type="ARBA" id="ARBA00022475"/>
    </source>
</evidence>